<accession>A0A2B4S5Y3</accession>
<evidence type="ECO:0000256" key="2">
    <source>
        <dbReference type="SAM" id="MobiDB-lite"/>
    </source>
</evidence>
<dbReference type="PANTHER" id="PTHR37984">
    <property type="entry name" value="PROTEIN CBG26694"/>
    <property type="match status" value="1"/>
</dbReference>
<evidence type="ECO:0000256" key="1">
    <source>
        <dbReference type="SAM" id="Coils"/>
    </source>
</evidence>
<dbReference type="Gene3D" id="3.10.10.10">
    <property type="entry name" value="HIV Type 1 Reverse Transcriptase, subunit A, domain 1"/>
    <property type="match status" value="2"/>
</dbReference>
<protein>
    <submittedName>
        <fullName evidence="4">Vacuolar protein sorting-associated protein 53-like</fullName>
    </submittedName>
</protein>
<dbReference type="InterPro" id="IPR041577">
    <property type="entry name" value="RT_RNaseH_2"/>
</dbReference>
<comment type="caution">
    <text evidence="4">The sequence shown here is derived from an EMBL/GenBank/DDBJ whole genome shotgun (WGS) entry which is preliminary data.</text>
</comment>
<evidence type="ECO:0000259" key="3">
    <source>
        <dbReference type="PROSITE" id="PS50994"/>
    </source>
</evidence>
<dbReference type="Pfam" id="PF04100">
    <property type="entry name" value="Vps53_N"/>
    <property type="match status" value="1"/>
</dbReference>
<dbReference type="GO" id="GO:0015074">
    <property type="term" value="P:DNA integration"/>
    <property type="evidence" value="ECO:0007669"/>
    <property type="project" value="InterPro"/>
</dbReference>
<evidence type="ECO:0000313" key="4">
    <source>
        <dbReference type="EMBL" id="PFX23895.1"/>
    </source>
</evidence>
<dbReference type="Gene3D" id="3.30.70.270">
    <property type="match status" value="2"/>
</dbReference>
<keyword evidence="5" id="KW-1185">Reference proteome</keyword>
<feature type="region of interest" description="Disordered" evidence="2">
    <location>
        <begin position="1060"/>
        <end position="1095"/>
    </location>
</feature>
<dbReference type="OrthoDB" id="10261632at2759"/>
<dbReference type="EMBL" id="LSMT01000193">
    <property type="protein sequence ID" value="PFX23895.1"/>
    <property type="molecule type" value="Genomic_DNA"/>
</dbReference>
<dbReference type="PROSITE" id="PS50994">
    <property type="entry name" value="INTEGRASE"/>
    <property type="match status" value="1"/>
</dbReference>
<dbReference type="InterPro" id="IPR007234">
    <property type="entry name" value="Vps53_N"/>
</dbReference>
<feature type="domain" description="Integrase catalytic" evidence="3">
    <location>
        <begin position="786"/>
        <end position="906"/>
    </location>
</feature>
<sequence length="1107" mass="125834">MAAEVSAPSQGELEEDFLEERLSKPIIYSPEVEEAISQVFKSDDPLDSKDFNPVDYINSIFPTEQSLANIDDVVNKMRLRIRGLDEEIRTVVRGQTNIGHEGRQALDEAQQAIQQLFAKIIDIKEKADKSEQMVKEITRDIKQLDHAKRHLTSSITTLNHLHMLVGGVDSLMTLTRKRQYGEVANLLQGVVNVLEHFKKYFGIAQIRQLADKVKQIQSELGTQILADFEEALSVKGVKWSGESRQNILDKATMPADDCKKWEIHLGKVEEQCKPRGSKLVTAAQYKVLTQGDTELPEYIKKCRQVTDACGWPEDANHMALRNAILLGLKNPKVYKKCLEEDQDSLTAERVIEIATLLHNTAHPRSQCTAKDVTCHKCGMKGHYKMCCKSKTSKQGTAGEPRQVQVHGLQAPQTGASEVKKPTCEVLDDAVILNGKRHCLPLIMEYVLSEFRDIFKGIGKLPGGKYHIQLKPDVQPVQHPPRAVPEKKKAAYKEELERLCSSGIIEPVQGYTDWINSVVPVSKPVDAKSGYWMVELDSESSLLTTFNTPWGKYKWLRLPFGLKVSTDVFQERLNAVLKEVKGIMRCIDDILMRGVDSKDHDVNLLQLLETAQMNGSKFNPMKLQFKTTKCDFFEQIITREGMKSDDKKVEAIKQMKAPKDKKALQSFQGMINYLKRYSAKLTRLFEPLGSLLWEEMKWTRDSSYQDAFNAIKEELSRTPVLTYFDRKAEHVIQTDASMKGLGAVLLQEGKPVFYVSRTLSPAEERYSNIERELLGVVFAMERLHNYVYGEPEEALVLHDVPSLLCFKLGINIFEYHSHHYLLIADYFSKFPVVKKLTNQMAGHVISLLKTIFAEYGIPAMMYTDQGTQFVFQEFKQFAMQYRFKVQHSSPSYPQSNGFIEAMVKVVKGIMEKAEELGSDPHLAMLIYRPTPVRPGQLSPGEMLSQWKYRALLPIHHWLHPNLEISREAQIAQKQAQHDDYDWIAKKLRDLQQFQSVRFQLDPKKPIWQKATVVQQPSGNSPRRYEVQTESGARYFRNHRHIHPVIESQPEELNQALVIPGTEQKSPRPGLVKHPSSAVADVADQPSPKPLPKQCLPEKTPVGIALSCP</sequence>
<evidence type="ECO:0000313" key="5">
    <source>
        <dbReference type="Proteomes" id="UP000225706"/>
    </source>
</evidence>
<keyword evidence="1" id="KW-0175">Coiled coil</keyword>
<dbReference type="SUPFAM" id="SSF53098">
    <property type="entry name" value="Ribonuclease H-like"/>
    <property type="match status" value="1"/>
</dbReference>
<dbReference type="FunFam" id="3.30.420.10:FF:000063">
    <property type="entry name" value="Retrovirus-related Pol polyprotein from transposon 297-like Protein"/>
    <property type="match status" value="1"/>
</dbReference>
<dbReference type="Gene3D" id="3.30.420.10">
    <property type="entry name" value="Ribonuclease H-like superfamily/Ribonuclease H"/>
    <property type="match status" value="1"/>
</dbReference>
<dbReference type="InterPro" id="IPR000477">
    <property type="entry name" value="RT_dom"/>
</dbReference>
<dbReference type="SUPFAM" id="SSF56672">
    <property type="entry name" value="DNA/RNA polymerases"/>
    <property type="match status" value="1"/>
</dbReference>
<dbReference type="STRING" id="50429.A0A2B4S5Y3"/>
<dbReference type="FunFam" id="3.10.20.370:FF:000001">
    <property type="entry name" value="Retrovirus-related Pol polyprotein from transposon 17.6-like protein"/>
    <property type="match status" value="1"/>
</dbReference>
<dbReference type="InterPro" id="IPR043128">
    <property type="entry name" value="Rev_trsase/Diguanyl_cyclase"/>
</dbReference>
<reference evidence="5" key="1">
    <citation type="journal article" date="2017" name="bioRxiv">
        <title>Comparative analysis of the genomes of Stylophora pistillata and Acropora digitifera provides evidence for extensive differences between species of corals.</title>
        <authorList>
            <person name="Voolstra C.R."/>
            <person name="Li Y."/>
            <person name="Liew Y.J."/>
            <person name="Baumgarten S."/>
            <person name="Zoccola D."/>
            <person name="Flot J.-F."/>
            <person name="Tambutte S."/>
            <person name="Allemand D."/>
            <person name="Aranda M."/>
        </authorList>
    </citation>
    <scope>NUCLEOTIDE SEQUENCE [LARGE SCALE GENOMIC DNA]</scope>
</reference>
<dbReference type="Pfam" id="PF00665">
    <property type="entry name" value="rve"/>
    <property type="match status" value="1"/>
</dbReference>
<dbReference type="GO" id="GO:0003676">
    <property type="term" value="F:nucleic acid binding"/>
    <property type="evidence" value="ECO:0007669"/>
    <property type="project" value="InterPro"/>
</dbReference>
<gene>
    <name evidence="4" type="primary">VPS53</name>
    <name evidence="4" type="ORF">AWC38_SpisGene11541</name>
</gene>
<proteinExistence type="predicted"/>
<dbReference type="Pfam" id="PF00078">
    <property type="entry name" value="RVT_1"/>
    <property type="match status" value="1"/>
</dbReference>
<dbReference type="AlphaFoldDB" id="A0A2B4S5Y3"/>
<dbReference type="PANTHER" id="PTHR37984:SF8">
    <property type="entry name" value="CCHC-TYPE DOMAIN-CONTAINING PROTEIN"/>
    <property type="match status" value="1"/>
</dbReference>
<dbReference type="Proteomes" id="UP000225706">
    <property type="component" value="Unassembled WGS sequence"/>
</dbReference>
<dbReference type="InterPro" id="IPR001584">
    <property type="entry name" value="Integrase_cat-core"/>
</dbReference>
<feature type="coiled-coil region" evidence="1">
    <location>
        <begin position="106"/>
        <end position="147"/>
    </location>
</feature>
<dbReference type="FunFam" id="3.30.70.270:FF:000020">
    <property type="entry name" value="Transposon Tf2-6 polyprotein-like Protein"/>
    <property type="match status" value="1"/>
</dbReference>
<dbReference type="InterPro" id="IPR050951">
    <property type="entry name" value="Retrovirus_Pol_polyprotein"/>
</dbReference>
<dbReference type="Pfam" id="PF17919">
    <property type="entry name" value="RT_RNaseH_2"/>
    <property type="match status" value="1"/>
</dbReference>
<dbReference type="InterPro" id="IPR043502">
    <property type="entry name" value="DNA/RNA_pol_sf"/>
</dbReference>
<organism evidence="4 5">
    <name type="scientific">Stylophora pistillata</name>
    <name type="common">Smooth cauliflower coral</name>
    <dbReference type="NCBI Taxonomy" id="50429"/>
    <lineage>
        <taxon>Eukaryota</taxon>
        <taxon>Metazoa</taxon>
        <taxon>Cnidaria</taxon>
        <taxon>Anthozoa</taxon>
        <taxon>Hexacorallia</taxon>
        <taxon>Scleractinia</taxon>
        <taxon>Astrocoeniina</taxon>
        <taxon>Pocilloporidae</taxon>
        <taxon>Stylophora</taxon>
    </lineage>
</organism>
<dbReference type="InterPro" id="IPR036397">
    <property type="entry name" value="RNaseH_sf"/>
</dbReference>
<dbReference type="InterPro" id="IPR012337">
    <property type="entry name" value="RNaseH-like_sf"/>
</dbReference>
<name>A0A2B4S5Y3_STYPI</name>